<feature type="region of interest" description="Disordered" evidence="1">
    <location>
        <begin position="25"/>
        <end position="280"/>
    </location>
</feature>
<evidence type="ECO:0000259" key="2">
    <source>
        <dbReference type="PROSITE" id="PS51698"/>
    </source>
</evidence>
<feature type="compositionally biased region" description="Low complexity" evidence="1">
    <location>
        <begin position="150"/>
        <end position="169"/>
    </location>
</feature>
<dbReference type="PANTHER" id="PTHR46573">
    <property type="entry name" value="WD REPEAT, SAM AND U-BOX DOMAIN-CONTAINING PROTEIN 1"/>
    <property type="match status" value="1"/>
</dbReference>
<sequence length="404" mass="44214">MKCSYRRKAASNRGAVQDTIRIVREAEQADQERSARRKREPRRRVRRPSEADPDGDSVNEHHVVDQASGEASGDADLDQAGDSEPAAEAPQHADPAAARARRPRKARRDRDRRRRGNRDHGDGTERREAATDAEDEEEAGAEQGEIVQTAGPAAESSAPVPASPQSSLAEPPGFSPTRAPGKPARDDEPQENGLHLKRTKKRSGRRERERQARRAHAAAQEQEADSTAPAAAPFGDGFRVQESKQAWAEDVLSEEESKPQRRKRERGRRPLGSENVAPEATGADCCAQTKAHSNDVAHVFQEAQAKSEQQQRPDRRSKITQIKEVAQALATIRRDLSDPVTQVPLTNPVVAADGYTYERSSIQKHLATSRISPISGEPISSTLYPNTVVATILTQLNALPQLGA</sequence>
<evidence type="ECO:0000313" key="4">
    <source>
        <dbReference type="Proteomes" id="UP001314263"/>
    </source>
</evidence>
<dbReference type="SUPFAM" id="SSF57850">
    <property type="entry name" value="RING/U-box"/>
    <property type="match status" value="1"/>
</dbReference>
<evidence type="ECO:0000256" key="1">
    <source>
        <dbReference type="SAM" id="MobiDB-lite"/>
    </source>
</evidence>
<gene>
    <name evidence="3" type="ORF">CVIRNUC_001833</name>
</gene>
<dbReference type="PROSITE" id="PS51698">
    <property type="entry name" value="U_BOX"/>
    <property type="match status" value="1"/>
</dbReference>
<comment type="caution">
    <text evidence="3">The sequence shown here is derived from an EMBL/GenBank/DDBJ whole genome shotgun (WGS) entry which is preliminary data.</text>
</comment>
<dbReference type="EMBL" id="CAUYUE010000002">
    <property type="protein sequence ID" value="CAK0748359.1"/>
    <property type="molecule type" value="Genomic_DNA"/>
</dbReference>
<dbReference type="Pfam" id="PF04564">
    <property type="entry name" value="U-box"/>
    <property type="match status" value="1"/>
</dbReference>
<organism evidence="3 4">
    <name type="scientific">Coccomyxa viridis</name>
    <dbReference type="NCBI Taxonomy" id="1274662"/>
    <lineage>
        <taxon>Eukaryota</taxon>
        <taxon>Viridiplantae</taxon>
        <taxon>Chlorophyta</taxon>
        <taxon>core chlorophytes</taxon>
        <taxon>Trebouxiophyceae</taxon>
        <taxon>Trebouxiophyceae incertae sedis</taxon>
        <taxon>Coccomyxaceae</taxon>
        <taxon>Coccomyxa</taxon>
    </lineage>
</organism>
<name>A0AAV1HXB8_9CHLO</name>
<evidence type="ECO:0000313" key="3">
    <source>
        <dbReference type="EMBL" id="CAK0748359.1"/>
    </source>
</evidence>
<protein>
    <recommendedName>
        <fullName evidence="2">U-box domain-containing protein</fullName>
    </recommendedName>
</protein>
<feature type="compositionally biased region" description="Acidic residues" evidence="1">
    <location>
        <begin position="131"/>
        <end position="140"/>
    </location>
</feature>
<dbReference type="GO" id="GO:0004842">
    <property type="term" value="F:ubiquitin-protein transferase activity"/>
    <property type="evidence" value="ECO:0007669"/>
    <property type="project" value="InterPro"/>
</dbReference>
<feature type="compositionally biased region" description="Basic residues" evidence="1">
    <location>
        <begin position="260"/>
        <end position="269"/>
    </location>
</feature>
<feature type="compositionally biased region" description="Low complexity" evidence="1">
    <location>
        <begin position="86"/>
        <end position="98"/>
    </location>
</feature>
<dbReference type="Gene3D" id="3.30.40.10">
    <property type="entry name" value="Zinc/RING finger domain, C3HC4 (zinc finger)"/>
    <property type="match status" value="1"/>
</dbReference>
<feature type="compositionally biased region" description="Basic residues" evidence="1">
    <location>
        <begin position="195"/>
        <end position="205"/>
    </location>
</feature>
<feature type="compositionally biased region" description="Basic and acidic residues" evidence="1">
    <location>
        <begin position="118"/>
        <end position="130"/>
    </location>
</feature>
<keyword evidence="4" id="KW-1185">Reference proteome</keyword>
<proteinExistence type="predicted"/>
<dbReference type="InterPro" id="IPR013083">
    <property type="entry name" value="Znf_RING/FYVE/PHD"/>
</dbReference>
<dbReference type="GO" id="GO:0016567">
    <property type="term" value="P:protein ubiquitination"/>
    <property type="evidence" value="ECO:0007669"/>
    <property type="project" value="InterPro"/>
</dbReference>
<feature type="compositionally biased region" description="Basic and acidic residues" evidence="1">
    <location>
        <begin position="25"/>
        <end position="34"/>
    </location>
</feature>
<feature type="compositionally biased region" description="Basic residues" evidence="1">
    <location>
        <begin position="35"/>
        <end position="46"/>
    </location>
</feature>
<dbReference type="AlphaFoldDB" id="A0AAV1HXB8"/>
<dbReference type="SMART" id="SM00504">
    <property type="entry name" value="Ubox"/>
    <property type="match status" value="1"/>
</dbReference>
<accession>A0AAV1HXB8</accession>
<dbReference type="InterPro" id="IPR003613">
    <property type="entry name" value="Ubox_domain"/>
</dbReference>
<dbReference type="PANTHER" id="PTHR46573:SF1">
    <property type="entry name" value="WD REPEAT, SAM AND U-BOX DOMAIN-CONTAINING PROTEIN 1"/>
    <property type="match status" value="1"/>
</dbReference>
<dbReference type="Proteomes" id="UP001314263">
    <property type="component" value="Unassembled WGS sequence"/>
</dbReference>
<feature type="compositionally biased region" description="Basic residues" evidence="1">
    <location>
        <begin position="99"/>
        <end position="117"/>
    </location>
</feature>
<reference evidence="3 4" key="1">
    <citation type="submission" date="2023-10" db="EMBL/GenBank/DDBJ databases">
        <authorList>
            <person name="Maclean D."/>
            <person name="Macfadyen A."/>
        </authorList>
    </citation>
    <scope>NUCLEOTIDE SEQUENCE [LARGE SCALE GENOMIC DNA]</scope>
</reference>
<dbReference type="CDD" id="cd16655">
    <property type="entry name" value="RING-Ubox_WDSUB1-like"/>
    <property type="match status" value="1"/>
</dbReference>
<dbReference type="InterPro" id="IPR052085">
    <property type="entry name" value="WD-SAM-U-box"/>
</dbReference>
<feature type="domain" description="U-box" evidence="2">
    <location>
        <begin position="331"/>
        <end position="404"/>
    </location>
</feature>